<feature type="domain" description="Glycosyltransferase 2-like" evidence="1">
    <location>
        <begin position="119"/>
        <end position="266"/>
    </location>
</feature>
<organism evidence="2 3">
    <name type="scientific">Thermostichus vulcanus str. 'Rupite'</name>
    <dbReference type="NCBI Taxonomy" id="2813851"/>
    <lineage>
        <taxon>Bacteria</taxon>
        <taxon>Bacillati</taxon>
        <taxon>Cyanobacteriota</taxon>
        <taxon>Cyanophyceae</taxon>
        <taxon>Thermostichales</taxon>
        <taxon>Thermostichaceae</taxon>
        <taxon>Thermostichus</taxon>
    </lineage>
</organism>
<gene>
    <name evidence="2" type="ORF">JX360_00245</name>
</gene>
<dbReference type="SUPFAM" id="SSF53448">
    <property type="entry name" value="Nucleotide-diphospho-sugar transferases"/>
    <property type="match status" value="1"/>
</dbReference>
<accession>A0ABT0C6L7</accession>
<sequence length="428" mass="49906">MYLMLQPIKVVELELTQHLPELLGLEKYGSIQALVRFQGIPLTYLKIPVNRGNCSPAEIRNALLQHPDLNSDEIEQLLLNPISYRKASESILLQKDDIIHNYRFNTDGLQVRDPWSSVTVAICTRDRPEELKQCLESLLKLDYPSLEILVVDNAPSSSETQELIRCHYPQVRYIQEPQPGLSSARNCAIRETTTEILAFTDDDVIVDKNWVRELSQVFQLYPEVMAVTGLIAPYELETEAQILFERRNGFGRGFQRTWVQVNTPPGKSIADTWFLTAKWGAGANMAFRRHFFIQEGGFTLSLGAGSPGQGGEDLEMFFRVLKCRYALVYEPRALVWHRHRRRTDQLKKQMLSYGIGSSFYCIYCAKTYPEERWAILRKWFYLIWSWHLRRLLRAFVRNEDFPRLFIFIEFLGVWLGLWQSLNILFQER</sequence>
<dbReference type="RefSeq" id="WP_244348351.1">
    <property type="nucleotide sequence ID" value="NZ_JAFIRA010000001.1"/>
</dbReference>
<dbReference type="PANTHER" id="PTHR43685">
    <property type="entry name" value="GLYCOSYLTRANSFERASE"/>
    <property type="match status" value="1"/>
</dbReference>
<protein>
    <submittedName>
        <fullName evidence="2">Glycosyltransferase</fullName>
    </submittedName>
</protein>
<evidence type="ECO:0000313" key="3">
    <source>
        <dbReference type="Proteomes" id="UP000830835"/>
    </source>
</evidence>
<name>A0ABT0C6L7_THEVL</name>
<evidence type="ECO:0000313" key="2">
    <source>
        <dbReference type="EMBL" id="MCJ2541347.1"/>
    </source>
</evidence>
<dbReference type="EMBL" id="JAFIRA010000001">
    <property type="protein sequence ID" value="MCJ2541347.1"/>
    <property type="molecule type" value="Genomic_DNA"/>
</dbReference>
<dbReference type="CDD" id="cd00761">
    <property type="entry name" value="Glyco_tranf_GTA_type"/>
    <property type="match status" value="1"/>
</dbReference>
<keyword evidence="3" id="KW-1185">Reference proteome</keyword>
<dbReference type="InterPro" id="IPR001173">
    <property type="entry name" value="Glyco_trans_2-like"/>
</dbReference>
<dbReference type="Gene3D" id="3.90.550.10">
    <property type="entry name" value="Spore Coat Polysaccharide Biosynthesis Protein SpsA, Chain A"/>
    <property type="match status" value="1"/>
</dbReference>
<evidence type="ECO:0000259" key="1">
    <source>
        <dbReference type="Pfam" id="PF00535"/>
    </source>
</evidence>
<dbReference type="InterPro" id="IPR050834">
    <property type="entry name" value="Glycosyltransf_2"/>
</dbReference>
<dbReference type="InterPro" id="IPR029044">
    <property type="entry name" value="Nucleotide-diphossugar_trans"/>
</dbReference>
<proteinExistence type="predicted"/>
<reference evidence="2" key="1">
    <citation type="submission" date="2021-02" db="EMBL/GenBank/DDBJ databases">
        <title>The CRISPR/cas machinery reduction and long-range gene transfer in the hot spring cyanobacterium Synechococcus.</title>
        <authorList>
            <person name="Dvorak P."/>
            <person name="Jahodarova E."/>
            <person name="Hasler P."/>
            <person name="Poulickova A."/>
        </authorList>
    </citation>
    <scope>NUCLEOTIDE SEQUENCE</scope>
    <source>
        <strain evidence="2">Rupite</strain>
    </source>
</reference>
<dbReference type="Pfam" id="PF00535">
    <property type="entry name" value="Glycos_transf_2"/>
    <property type="match status" value="1"/>
</dbReference>
<dbReference type="PANTHER" id="PTHR43685:SF2">
    <property type="entry name" value="GLYCOSYLTRANSFERASE 2-LIKE DOMAIN-CONTAINING PROTEIN"/>
    <property type="match status" value="1"/>
</dbReference>
<comment type="caution">
    <text evidence="2">The sequence shown here is derived from an EMBL/GenBank/DDBJ whole genome shotgun (WGS) entry which is preliminary data.</text>
</comment>
<dbReference type="Proteomes" id="UP000830835">
    <property type="component" value="Unassembled WGS sequence"/>
</dbReference>